<evidence type="ECO:0000259" key="11">
    <source>
        <dbReference type="Pfam" id="PF00593"/>
    </source>
</evidence>
<dbReference type="PANTHER" id="PTHR30442">
    <property type="entry name" value="IRON III DICITRATE TRANSPORT PROTEIN FECA"/>
    <property type="match status" value="1"/>
</dbReference>
<organism evidence="13 14">
    <name type="scientific">Longimonas halophila</name>
    <dbReference type="NCBI Taxonomy" id="1469170"/>
    <lineage>
        <taxon>Bacteria</taxon>
        <taxon>Pseudomonadati</taxon>
        <taxon>Rhodothermota</taxon>
        <taxon>Rhodothermia</taxon>
        <taxon>Rhodothermales</taxon>
        <taxon>Salisaetaceae</taxon>
        <taxon>Longimonas</taxon>
    </lineage>
</organism>
<keyword evidence="5 9" id="KW-0798">TonB box</keyword>
<dbReference type="PANTHER" id="PTHR30442:SF0">
    <property type="entry name" value="FE(3+) DICITRATE TRANSPORT PROTEIN FECA"/>
    <property type="match status" value="1"/>
</dbReference>
<accession>A0A2H3NT86</accession>
<reference evidence="13 14" key="1">
    <citation type="submission" date="2017-10" db="EMBL/GenBank/DDBJ databases">
        <title>Draft genome of Longimonas halophila.</title>
        <authorList>
            <person name="Goh K.M."/>
            <person name="Shamsir M.S."/>
            <person name="Lim S.W."/>
        </authorList>
    </citation>
    <scope>NUCLEOTIDE SEQUENCE [LARGE SCALE GENOMIC DNA]</scope>
    <source>
        <strain evidence="13 14">KCTC 42399</strain>
    </source>
</reference>
<dbReference type="InterPro" id="IPR000531">
    <property type="entry name" value="Beta-barrel_TonB"/>
</dbReference>
<dbReference type="InterPro" id="IPR036942">
    <property type="entry name" value="Beta-barrel_TonB_sf"/>
</dbReference>
<keyword evidence="4 8" id="KW-0812">Transmembrane</keyword>
<evidence type="ECO:0000256" key="4">
    <source>
        <dbReference type="ARBA" id="ARBA00022692"/>
    </source>
</evidence>
<dbReference type="OrthoDB" id="9758472at2"/>
<evidence type="ECO:0000313" key="14">
    <source>
        <dbReference type="Proteomes" id="UP000221024"/>
    </source>
</evidence>
<evidence type="ECO:0000256" key="10">
    <source>
        <dbReference type="SAM" id="SignalP"/>
    </source>
</evidence>
<evidence type="ECO:0000313" key="13">
    <source>
        <dbReference type="EMBL" id="PEN07027.1"/>
    </source>
</evidence>
<keyword evidence="10" id="KW-0732">Signal</keyword>
<keyword evidence="14" id="KW-1185">Reference proteome</keyword>
<dbReference type="Proteomes" id="UP000221024">
    <property type="component" value="Unassembled WGS sequence"/>
</dbReference>
<protein>
    <submittedName>
        <fullName evidence="13">Iron(III) dicitrate transport protein FecA</fullName>
    </submittedName>
</protein>
<comment type="caution">
    <text evidence="13">The sequence shown here is derived from an EMBL/GenBank/DDBJ whole genome shotgun (WGS) entry which is preliminary data.</text>
</comment>
<evidence type="ECO:0000256" key="5">
    <source>
        <dbReference type="ARBA" id="ARBA00023077"/>
    </source>
</evidence>
<proteinExistence type="inferred from homology"/>
<keyword evidence="3 8" id="KW-1134">Transmembrane beta strand</keyword>
<dbReference type="Pfam" id="PF13620">
    <property type="entry name" value="CarboxypepD_reg"/>
    <property type="match status" value="1"/>
</dbReference>
<dbReference type="RefSeq" id="WP_098062056.1">
    <property type="nucleotide sequence ID" value="NZ_PDEP01000006.1"/>
</dbReference>
<dbReference type="InterPro" id="IPR037066">
    <property type="entry name" value="Plug_dom_sf"/>
</dbReference>
<dbReference type="Gene3D" id="2.60.40.1120">
    <property type="entry name" value="Carboxypeptidase-like, regulatory domain"/>
    <property type="match status" value="1"/>
</dbReference>
<evidence type="ECO:0000256" key="1">
    <source>
        <dbReference type="ARBA" id="ARBA00004571"/>
    </source>
</evidence>
<evidence type="ECO:0000256" key="7">
    <source>
        <dbReference type="ARBA" id="ARBA00023237"/>
    </source>
</evidence>
<keyword evidence="6 8" id="KW-0472">Membrane</keyword>
<comment type="similarity">
    <text evidence="8 9">Belongs to the TonB-dependent receptor family.</text>
</comment>
<name>A0A2H3NT86_9BACT</name>
<dbReference type="SUPFAM" id="SSF49464">
    <property type="entry name" value="Carboxypeptidase regulatory domain-like"/>
    <property type="match status" value="1"/>
</dbReference>
<feature type="signal peptide" evidence="10">
    <location>
        <begin position="1"/>
        <end position="26"/>
    </location>
</feature>
<dbReference type="SUPFAM" id="SSF56935">
    <property type="entry name" value="Porins"/>
    <property type="match status" value="1"/>
</dbReference>
<evidence type="ECO:0000256" key="6">
    <source>
        <dbReference type="ARBA" id="ARBA00023136"/>
    </source>
</evidence>
<dbReference type="Gene3D" id="2.40.170.20">
    <property type="entry name" value="TonB-dependent receptor, beta-barrel domain"/>
    <property type="match status" value="1"/>
</dbReference>
<dbReference type="EMBL" id="PDEP01000006">
    <property type="protein sequence ID" value="PEN07027.1"/>
    <property type="molecule type" value="Genomic_DNA"/>
</dbReference>
<dbReference type="Pfam" id="PF07715">
    <property type="entry name" value="Plug"/>
    <property type="match status" value="1"/>
</dbReference>
<dbReference type="AlphaFoldDB" id="A0A2H3NT86"/>
<dbReference type="InterPro" id="IPR012910">
    <property type="entry name" value="Plug_dom"/>
</dbReference>
<keyword evidence="2 8" id="KW-0813">Transport</keyword>
<sequence length="835" mass="92017">MTAIPRRIVIAALACLLGILQTPAAAQSVSIFGTVTDESGAPVPGAIVFAADAAETGSAADSLFTVTDARTQTTGSDGRYAIDDLAAGRYVVRAFFSGKQLATQQVAITDGDQRVDFTLTILEDELDEVTVRDESSDAFGMTRLRAVDTEGAAIYEAKKNEVVLVDEMAANLATGNSRQIYSKVAGLNIWQSDAAGVQLGLGGRGLSPNRNSNFNTRQNGYDIAADALGYPESYYTPPPQALERVEIVRGASSLQYGTQFGGLVNFVFKNGPEDEPAQLATTQSAGSFGLLNSFNSVGGTAGPAQYYGYYQYKRSDGWRPNANLQQHQAHASVDFEVTDKLTIRPEYTFMRYLAQQPGGLTDTQFDRDPSQSNRERNWFRVNWNLFALQADYALSGVTTLNTRFFGLVAGRDALGNLQRIDRLDQGGPRDLLKDDFRNFGNETRLIHRYPLRDGISVLLAGTRYYQGFTHRRQGLGPAGDDPEFAYRTPDNLEGSDFDLPSRNMAVFAENIFNITPRFSLTPGVRFEYIRTQADGYYRNLVEDLAGNTLVDEQIQEERDRARSFVFFGLGASYKHSDALEIYANASQNYRAITFNDIRVSLGSLEVDPDLQDERGYNLDLGMRGTLDRLFSYDATLFHLAYKDRIGTVLRTEPNPRFNNLVDRTFRFRTNIADARIVGLESFGELDLYKALVDRNSDTRLSVFSNVALISATYTDSEEPGIEGNEVELVPTVNAKTGLTLGLGGLEATYQFTYVSDQFSDASNAQRTPTAIEGIIPSYHVMDLSAKYSTGRYQLGAGVNNLTDERYFTRRATGYPGPGIIPATARNFYVSLGLTL</sequence>
<evidence type="ECO:0000256" key="3">
    <source>
        <dbReference type="ARBA" id="ARBA00022452"/>
    </source>
</evidence>
<dbReference type="GO" id="GO:0033214">
    <property type="term" value="P:siderophore-iron import into cell"/>
    <property type="evidence" value="ECO:0007669"/>
    <property type="project" value="TreeGrafter"/>
</dbReference>
<feature type="domain" description="TonB-dependent receptor-like beta-barrel" evidence="11">
    <location>
        <begin position="341"/>
        <end position="801"/>
    </location>
</feature>
<dbReference type="Pfam" id="PF00593">
    <property type="entry name" value="TonB_dep_Rec_b-barrel"/>
    <property type="match status" value="1"/>
</dbReference>
<evidence type="ECO:0000259" key="12">
    <source>
        <dbReference type="Pfam" id="PF07715"/>
    </source>
</evidence>
<dbReference type="PROSITE" id="PS52016">
    <property type="entry name" value="TONB_DEPENDENT_REC_3"/>
    <property type="match status" value="1"/>
</dbReference>
<gene>
    <name evidence="13" type="ORF">CRI93_07765</name>
</gene>
<evidence type="ECO:0000256" key="9">
    <source>
        <dbReference type="RuleBase" id="RU003357"/>
    </source>
</evidence>
<evidence type="ECO:0000256" key="8">
    <source>
        <dbReference type="PROSITE-ProRule" id="PRU01360"/>
    </source>
</evidence>
<dbReference type="Gene3D" id="2.170.130.10">
    <property type="entry name" value="TonB-dependent receptor, plug domain"/>
    <property type="match status" value="1"/>
</dbReference>
<keyword evidence="7 8" id="KW-0998">Cell outer membrane</keyword>
<feature type="chain" id="PRO_5013789834" evidence="10">
    <location>
        <begin position="27"/>
        <end position="835"/>
    </location>
</feature>
<dbReference type="GO" id="GO:0009279">
    <property type="term" value="C:cell outer membrane"/>
    <property type="evidence" value="ECO:0007669"/>
    <property type="project" value="UniProtKB-SubCell"/>
</dbReference>
<dbReference type="InterPro" id="IPR039426">
    <property type="entry name" value="TonB-dep_rcpt-like"/>
</dbReference>
<comment type="subcellular location">
    <subcellularLocation>
        <location evidence="1 8">Cell outer membrane</location>
        <topology evidence="1 8">Multi-pass membrane protein</topology>
    </subcellularLocation>
</comment>
<evidence type="ECO:0000256" key="2">
    <source>
        <dbReference type="ARBA" id="ARBA00022448"/>
    </source>
</evidence>
<dbReference type="InterPro" id="IPR008969">
    <property type="entry name" value="CarboxyPept-like_regulatory"/>
</dbReference>
<feature type="domain" description="TonB-dependent receptor plug" evidence="12">
    <location>
        <begin position="166"/>
        <end position="259"/>
    </location>
</feature>